<dbReference type="AlphaFoldDB" id="A0A5J9W1P8"/>
<dbReference type="Proteomes" id="UP000324897">
    <property type="component" value="Chromosome 4"/>
</dbReference>
<name>A0A5J9W1P8_9POAL</name>
<organism evidence="2 3">
    <name type="scientific">Eragrostis curvula</name>
    <name type="common">weeping love grass</name>
    <dbReference type="NCBI Taxonomy" id="38414"/>
    <lineage>
        <taxon>Eukaryota</taxon>
        <taxon>Viridiplantae</taxon>
        <taxon>Streptophyta</taxon>
        <taxon>Embryophyta</taxon>
        <taxon>Tracheophyta</taxon>
        <taxon>Spermatophyta</taxon>
        <taxon>Magnoliopsida</taxon>
        <taxon>Liliopsida</taxon>
        <taxon>Poales</taxon>
        <taxon>Poaceae</taxon>
        <taxon>PACMAD clade</taxon>
        <taxon>Chloridoideae</taxon>
        <taxon>Eragrostideae</taxon>
        <taxon>Eragrostidinae</taxon>
        <taxon>Eragrostis</taxon>
    </lineage>
</organism>
<evidence type="ECO:0000256" key="1">
    <source>
        <dbReference type="SAM" id="MobiDB-lite"/>
    </source>
</evidence>
<feature type="region of interest" description="Disordered" evidence="1">
    <location>
        <begin position="1"/>
        <end position="20"/>
    </location>
</feature>
<dbReference type="EMBL" id="RWGY01000007">
    <property type="protein sequence ID" value="TVU41853.1"/>
    <property type="molecule type" value="Genomic_DNA"/>
</dbReference>
<dbReference type="Gramene" id="TVU41853">
    <property type="protein sequence ID" value="TVU41853"/>
    <property type="gene ID" value="EJB05_15408"/>
</dbReference>
<proteinExistence type="predicted"/>
<evidence type="ECO:0000313" key="2">
    <source>
        <dbReference type="EMBL" id="TVU41853.1"/>
    </source>
</evidence>
<reference evidence="2 3" key="1">
    <citation type="journal article" date="2019" name="Sci. Rep.">
        <title>A high-quality genome of Eragrostis curvula grass provides insights into Poaceae evolution and supports new strategies to enhance forage quality.</title>
        <authorList>
            <person name="Carballo J."/>
            <person name="Santos B.A.C.M."/>
            <person name="Zappacosta D."/>
            <person name="Garbus I."/>
            <person name="Selva J.P."/>
            <person name="Gallo C.A."/>
            <person name="Diaz A."/>
            <person name="Albertini E."/>
            <person name="Caccamo M."/>
            <person name="Echenique V."/>
        </authorList>
    </citation>
    <scope>NUCLEOTIDE SEQUENCE [LARGE SCALE GENOMIC DNA]</scope>
    <source>
        <strain evidence="3">cv. Victoria</strain>
        <tissue evidence="2">Leaf</tissue>
    </source>
</reference>
<protein>
    <submittedName>
        <fullName evidence="2">Uncharacterized protein</fullName>
    </submittedName>
</protein>
<evidence type="ECO:0000313" key="3">
    <source>
        <dbReference type="Proteomes" id="UP000324897"/>
    </source>
</evidence>
<accession>A0A5J9W1P8</accession>
<keyword evidence="3" id="KW-1185">Reference proteome</keyword>
<comment type="caution">
    <text evidence="2">The sequence shown here is derived from an EMBL/GenBank/DDBJ whole genome shotgun (WGS) entry which is preliminary data.</text>
</comment>
<sequence>MATQKNKEAKSHKHSHQTRFEEHCSTIATVLLSTAAPRIQLRQHPLVTISNCSNQSSRYRKLAEN</sequence>
<gene>
    <name evidence="2" type="ORF">EJB05_15408</name>
</gene>